<sequence>MRLLPGLTELVEAKVTEAKERFRDEHYVEYPDTDSEDQEEREYPCTDPIMYLNSCGLAPSSNCVQLEVGECGMIKICLPSRAISVYGDGGDSDYEVAMQGRVFFQVGIIGVPDLDSCDRAPVSQYGVSEGNGPDLEALMAAKKHLEKYLTDLGLSPLWSTAARL</sequence>
<evidence type="ECO:0000313" key="2">
    <source>
        <dbReference type="Proteomes" id="UP000265618"/>
    </source>
</evidence>
<gene>
    <name evidence="1" type="ORF">KIPB_000822</name>
</gene>
<evidence type="ECO:0000313" key="1">
    <source>
        <dbReference type="EMBL" id="GIQ80082.1"/>
    </source>
</evidence>
<proteinExistence type="predicted"/>
<protein>
    <submittedName>
        <fullName evidence="1">Uncharacterized protein</fullName>
    </submittedName>
</protein>
<keyword evidence="2" id="KW-1185">Reference proteome</keyword>
<accession>A0A9K3GET4</accession>
<comment type="caution">
    <text evidence="1">The sequence shown here is derived from an EMBL/GenBank/DDBJ whole genome shotgun (WGS) entry which is preliminary data.</text>
</comment>
<dbReference type="AlphaFoldDB" id="A0A9K3GET4"/>
<name>A0A9K3GET4_9EUKA</name>
<organism evidence="1 2">
    <name type="scientific">Kipferlia bialata</name>
    <dbReference type="NCBI Taxonomy" id="797122"/>
    <lineage>
        <taxon>Eukaryota</taxon>
        <taxon>Metamonada</taxon>
        <taxon>Carpediemonas-like organisms</taxon>
        <taxon>Kipferlia</taxon>
    </lineage>
</organism>
<dbReference type="EMBL" id="BDIP01000102">
    <property type="protein sequence ID" value="GIQ80082.1"/>
    <property type="molecule type" value="Genomic_DNA"/>
</dbReference>
<reference evidence="1 2" key="1">
    <citation type="journal article" date="2018" name="PLoS ONE">
        <title>The draft genome of Kipferlia bialata reveals reductive genome evolution in fornicate parasites.</title>
        <authorList>
            <person name="Tanifuji G."/>
            <person name="Takabayashi S."/>
            <person name="Kume K."/>
            <person name="Takagi M."/>
            <person name="Nakayama T."/>
            <person name="Kamikawa R."/>
            <person name="Inagaki Y."/>
            <person name="Hashimoto T."/>
        </authorList>
    </citation>
    <scope>NUCLEOTIDE SEQUENCE [LARGE SCALE GENOMIC DNA]</scope>
    <source>
        <strain evidence="1">NY0173</strain>
    </source>
</reference>
<dbReference type="Proteomes" id="UP000265618">
    <property type="component" value="Unassembled WGS sequence"/>
</dbReference>